<keyword evidence="3" id="KW-1185">Reference proteome</keyword>
<dbReference type="AlphaFoldDB" id="A0A2G5DQB0"/>
<dbReference type="Proteomes" id="UP000230069">
    <property type="component" value="Unassembled WGS sequence"/>
</dbReference>
<dbReference type="EMBL" id="KZ305033">
    <property type="protein sequence ID" value="PIA45693.1"/>
    <property type="molecule type" value="Genomic_DNA"/>
</dbReference>
<gene>
    <name evidence="2" type="ORF">AQUCO_01600134v1</name>
</gene>
<proteinExistence type="predicted"/>
<dbReference type="SUPFAM" id="SSF81383">
    <property type="entry name" value="F-box domain"/>
    <property type="match status" value="1"/>
</dbReference>
<accession>A0A2G5DQB0</accession>
<feature type="domain" description="F-box" evidence="1">
    <location>
        <begin position="17"/>
        <end position="57"/>
    </location>
</feature>
<dbReference type="SMART" id="SM00256">
    <property type="entry name" value="FBOX"/>
    <property type="match status" value="1"/>
</dbReference>
<name>A0A2G5DQB0_AQUCA</name>
<dbReference type="FunCoup" id="A0A2G5DQB0">
    <property type="interactions" value="78"/>
</dbReference>
<dbReference type="Pfam" id="PF08268">
    <property type="entry name" value="FBA_3"/>
    <property type="match status" value="1"/>
</dbReference>
<dbReference type="EMBL" id="KZ305033">
    <property type="protein sequence ID" value="PIA45694.1"/>
    <property type="molecule type" value="Genomic_DNA"/>
</dbReference>
<sequence>MAMNADFGKEDDNKLYIPHEISQDILSRLPVKTICRFKCVSKLWCSLPYDTDFVEMHLKQSRDASNIIILSHKAEEDHSLLSFHSLDMAEDDNKTEHMFTIPLCMDVYAMELSCNGLVCFSALLRQEIYVCNPSIRKFIQLPKLIASDTAYSPCKVVGFGFDDFSGKYKVMCAFHSQYFDWSLCFIFTLGSTDGKWRQLDDIPRRIQSIQGAYLNGVVHWILEGYPNHLTPDGILTFNFQDEEYGVLPLPDHQYWTDYMSLWGLHSSVHLKVIGGYLRLVTTLDGSDAGYWTLEFWTLTDYKNHVWTYDFTYSFEIISEYLNFSPPIPVNIRNGKVLFAAGGKLYVLDVRSRTTSEFECEFPDDDGEPVDRLYKPDYVKSLVSVDGSY</sequence>
<evidence type="ECO:0000313" key="3">
    <source>
        <dbReference type="Proteomes" id="UP000230069"/>
    </source>
</evidence>
<dbReference type="InterPro" id="IPR013187">
    <property type="entry name" value="F-box-assoc_dom_typ3"/>
</dbReference>
<evidence type="ECO:0000313" key="2">
    <source>
        <dbReference type="EMBL" id="PIA45693.1"/>
    </source>
</evidence>
<dbReference type="Pfam" id="PF00646">
    <property type="entry name" value="F-box"/>
    <property type="match status" value="1"/>
</dbReference>
<dbReference type="InterPro" id="IPR036047">
    <property type="entry name" value="F-box-like_dom_sf"/>
</dbReference>
<dbReference type="NCBIfam" id="TIGR01640">
    <property type="entry name" value="F_box_assoc_1"/>
    <property type="match status" value="1"/>
</dbReference>
<dbReference type="PANTHER" id="PTHR31672:SF13">
    <property type="entry name" value="F-BOX PROTEIN CPR30-LIKE"/>
    <property type="match status" value="1"/>
</dbReference>
<dbReference type="Gene3D" id="1.20.1280.50">
    <property type="match status" value="1"/>
</dbReference>
<reference evidence="2 3" key="1">
    <citation type="submission" date="2017-09" db="EMBL/GenBank/DDBJ databases">
        <title>WGS assembly of Aquilegia coerulea Goldsmith.</title>
        <authorList>
            <person name="Hodges S."/>
            <person name="Kramer E."/>
            <person name="Nordborg M."/>
            <person name="Tomkins J."/>
            <person name="Borevitz J."/>
            <person name="Derieg N."/>
            <person name="Yan J."/>
            <person name="Mihaltcheva S."/>
            <person name="Hayes R.D."/>
            <person name="Rokhsar D."/>
        </authorList>
    </citation>
    <scope>NUCLEOTIDE SEQUENCE [LARGE SCALE GENOMIC DNA]</scope>
    <source>
        <strain evidence="3">cv. Goldsmith</strain>
    </source>
</reference>
<dbReference type="InterPro" id="IPR001810">
    <property type="entry name" value="F-box_dom"/>
</dbReference>
<evidence type="ECO:0000259" key="1">
    <source>
        <dbReference type="SMART" id="SM00256"/>
    </source>
</evidence>
<organism evidence="2 3">
    <name type="scientific">Aquilegia coerulea</name>
    <name type="common">Rocky mountain columbine</name>
    <dbReference type="NCBI Taxonomy" id="218851"/>
    <lineage>
        <taxon>Eukaryota</taxon>
        <taxon>Viridiplantae</taxon>
        <taxon>Streptophyta</taxon>
        <taxon>Embryophyta</taxon>
        <taxon>Tracheophyta</taxon>
        <taxon>Spermatophyta</taxon>
        <taxon>Magnoliopsida</taxon>
        <taxon>Ranunculales</taxon>
        <taxon>Ranunculaceae</taxon>
        <taxon>Thalictroideae</taxon>
        <taxon>Aquilegia</taxon>
    </lineage>
</organism>
<dbReference type="STRING" id="218851.A0A2G5DQB0"/>
<protein>
    <recommendedName>
        <fullName evidence="1">F-box domain-containing protein</fullName>
    </recommendedName>
</protein>
<dbReference type="PANTHER" id="PTHR31672">
    <property type="entry name" value="BNACNNG10540D PROTEIN"/>
    <property type="match status" value="1"/>
</dbReference>
<dbReference type="OrthoDB" id="5319261at2759"/>
<dbReference type="InterPro" id="IPR017451">
    <property type="entry name" value="F-box-assoc_interact_dom"/>
</dbReference>
<dbReference type="InterPro" id="IPR050796">
    <property type="entry name" value="SCF_F-box_component"/>
</dbReference>